<dbReference type="PANTHER" id="PTHR38166:SF1">
    <property type="entry name" value="C2H2-TYPE DOMAIN-CONTAINING PROTEIN"/>
    <property type="match status" value="1"/>
</dbReference>
<dbReference type="PANTHER" id="PTHR38166">
    <property type="entry name" value="C2H2-TYPE DOMAIN-CONTAINING PROTEIN-RELATED"/>
    <property type="match status" value="1"/>
</dbReference>
<feature type="region of interest" description="Disordered" evidence="1">
    <location>
        <begin position="1"/>
        <end position="45"/>
    </location>
</feature>
<feature type="region of interest" description="Disordered" evidence="1">
    <location>
        <begin position="122"/>
        <end position="142"/>
    </location>
</feature>
<evidence type="ECO:0000313" key="2">
    <source>
        <dbReference type="EMBL" id="KAK4201041.1"/>
    </source>
</evidence>
<comment type="caution">
    <text evidence="2">The sequence shown here is derived from an EMBL/GenBank/DDBJ whole genome shotgun (WGS) entry which is preliminary data.</text>
</comment>
<feature type="compositionally biased region" description="Basic and acidic residues" evidence="1">
    <location>
        <begin position="1"/>
        <end position="17"/>
    </location>
</feature>
<dbReference type="EMBL" id="MU863912">
    <property type="protein sequence ID" value="KAK4201041.1"/>
    <property type="molecule type" value="Genomic_DNA"/>
</dbReference>
<feature type="compositionally biased region" description="Basic residues" evidence="1">
    <location>
        <begin position="18"/>
        <end position="28"/>
    </location>
</feature>
<dbReference type="Proteomes" id="UP001303160">
    <property type="component" value="Unassembled WGS sequence"/>
</dbReference>
<reference evidence="2" key="1">
    <citation type="journal article" date="2023" name="Mol. Phylogenet. Evol.">
        <title>Genome-scale phylogeny and comparative genomics of the fungal order Sordariales.</title>
        <authorList>
            <person name="Hensen N."/>
            <person name="Bonometti L."/>
            <person name="Westerberg I."/>
            <person name="Brannstrom I.O."/>
            <person name="Guillou S."/>
            <person name="Cros-Aarteil S."/>
            <person name="Calhoun S."/>
            <person name="Haridas S."/>
            <person name="Kuo A."/>
            <person name="Mondo S."/>
            <person name="Pangilinan J."/>
            <person name="Riley R."/>
            <person name="LaButti K."/>
            <person name="Andreopoulos B."/>
            <person name="Lipzen A."/>
            <person name="Chen C."/>
            <person name="Yan M."/>
            <person name="Daum C."/>
            <person name="Ng V."/>
            <person name="Clum A."/>
            <person name="Steindorff A."/>
            <person name="Ohm R.A."/>
            <person name="Martin F."/>
            <person name="Silar P."/>
            <person name="Natvig D.O."/>
            <person name="Lalanne C."/>
            <person name="Gautier V."/>
            <person name="Ament-Velasquez S.L."/>
            <person name="Kruys A."/>
            <person name="Hutchinson M.I."/>
            <person name="Powell A.J."/>
            <person name="Barry K."/>
            <person name="Miller A.N."/>
            <person name="Grigoriev I.V."/>
            <person name="Debuchy R."/>
            <person name="Gladieux P."/>
            <person name="Hiltunen Thoren M."/>
            <person name="Johannesson H."/>
        </authorList>
    </citation>
    <scope>NUCLEOTIDE SEQUENCE</scope>
    <source>
        <strain evidence="2">CBS 315.58</strain>
    </source>
</reference>
<protein>
    <recommendedName>
        <fullName evidence="4">C2H2-type domain-containing protein</fullName>
    </recommendedName>
</protein>
<dbReference type="AlphaFoldDB" id="A0AAN6XIR3"/>
<reference evidence="2" key="2">
    <citation type="submission" date="2023-05" db="EMBL/GenBank/DDBJ databases">
        <authorList>
            <consortium name="Lawrence Berkeley National Laboratory"/>
            <person name="Steindorff A."/>
            <person name="Hensen N."/>
            <person name="Bonometti L."/>
            <person name="Westerberg I."/>
            <person name="Brannstrom I.O."/>
            <person name="Guillou S."/>
            <person name="Cros-Aarteil S."/>
            <person name="Calhoun S."/>
            <person name="Haridas S."/>
            <person name="Kuo A."/>
            <person name="Mondo S."/>
            <person name="Pangilinan J."/>
            <person name="Riley R."/>
            <person name="Labutti K."/>
            <person name="Andreopoulos B."/>
            <person name="Lipzen A."/>
            <person name="Chen C."/>
            <person name="Yanf M."/>
            <person name="Daum C."/>
            <person name="Ng V."/>
            <person name="Clum A."/>
            <person name="Ohm R."/>
            <person name="Martin F."/>
            <person name="Silar P."/>
            <person name="Natvig D."/>
            <person name="Lalanne C."/>
            <person name="Gautier V."/>
            <person name="Ament-Velasquez S.L."/>
            <person name="Kruys A."/>
            <person name="Hutchinson M.I."/>
            <person name="Powell A.J."/>
            <person name="Barry K."/>
            <person name="Miller A.N."/>
            <person name="Grigoriev I.V."/>
            <person name="Debuchy R."/>
            <person name="Gladieux P."/>
            <person name="Thoren M.H."/>
            <person name="Johannesson H."/>
        </authorList>
    </citation>
    <scope>NUCLEOTIDE SEQUENCE</scope>
    <source>
        <strain evidence="2">CBS 315.58</strain>
    </source>
</reference>
<organism evidence="2 3">
    <name type="scientific">Triangularia verruculosa</name>
    <dbReference type="NCBI Taxonomy" id="2587418"/>
    <lineage>
        <taxon>Eukaryota</taxon>
        <taxon>Fungi</taxon>
        <taxon>Dikarya</taxon>
        <taxon>Ascomycota</taxon>
        <taxon>Pezizomycotina</taxon>
        <taxon>Sordariomycetes</taxon>
        <taxon>Sordariomycetidae</taxon>
        <taxon>Sordariales</taxon>
        <taxon>Podosporaceae</taxon>
        <taxon>Triangularia</taxon>
    </lineage>
</organism>
<gene>
    <name evidence="2" type="ORF">QBC40DRAFT_279023</name>
</gene>
<evidence type="ECO:0000256" key="1">
    <source>
        <dbReference type="SAM" id="MobiDB-lite"/>
    </source>
</evidence>
<evidence type="ECO:0000313" key="3">
    <source>
        <dbReference type="Proteomes" id="UP001303160"/>
    </source>
</evidence>
<evidence type="ECO:0008006" key="4">
    <source>
        <dbReference type="Google" id="ProtNLM"/>
    </source>
</evidence>
<accession>A0AAN6XIR3</accession>
<sequence>MSRVDEMTSRTQHERHTGVKKPISKRRRVADDDDGNGVERFTRHQREQQHVALGAETTDLSWSCPFWKLDSIRHMDCVSYKLKRVQDVKQHLVRKHYEFSIYCPICQQRFLDTKNRDDHIRRRECTENSRPGADPSTTSILPEKQEQLRARMTGSDVEIWYQMWDVLFHGHTPPTSPYRKTIIEEVADFMQDAWREHQSEIIVNVTNEQPSDADSDMVGTQLQSLVSSALSMLVSRVKGTIHNTSPPRPNNEGLTEPIGKTTSREASFCSLPTTPHVAAVEYPHFEEVSPAQRVTTEICQPFGAGLGVGGDAGTDEAQMDDLHDWDSSLFFPFLGGAGSPYALAPASSVSFYTEAT</sequence>
<name>A0AAN6XIR3_9PEZI</name>
<proteinExistence type="predicted"/>
<keyword evidence="3" id="KW-1185">Reference proteome</keyword>